<dbReference type="Proteomes" id="UP001345963">
    <property type="component" value="Unassembled WGS sequence"/>
</dbReference>
<organism evidence="6 7">
    <name type="scientific">Ataeniobius toweri</name>
    <dbReference type="NCBI Taxonomy" id="208326"/>
    <lineage>
        <taxon>Eukaryota</taxon>
        <taxon>Metazoa</taxon>
        <taxon>Chordata</taxon>
        <taxon>Craniata</taxon>
        <taxon>Vertebrata</taxon>
        <taxon>Euteleostomi</taxon>
        <taxon>Actinopterygii</taxon>
        <taxon>Neopterygii</taxon>
        <taxon>Teleostei</taxon>
        <taxon>Neoteleostei</taxon>
        <taxon>Acanthomorphata</taxon>
        <taxon>Ovalentaria</taxon>
        <taxon>Atherinomorphae</taxon>
        <taxon>Cyprinodontiformes</taxon>
        <taxon>Goodeidae</taxon>
        <taxon>Ataeniobius</taxon>
    </lineage>
</organism>
<evidence type="ECO:0000256" key="3">
    <source>
        <dbReference type="ARBA" id="ARBA00023212"/>
    </source>
</evidence>
<proteinExistence type="inferred from homology"/>
<dbReference type="PROSITE" id="PS50106">
    <property type="entry name" value="PDZ"/>
    <property type="match status" value="1"/>
</dbReference>
<feature type="compositionally biased region" description="Polar residues" evidence="4">
    <location>
        <begin position="53"/>
        <end position="75"/>
    </location>
</feature>
<feature type="region of interest" description="Disordered" evidence="4">
    <location>
        <begin position="46"/>
        <end position="75"/>
    </location>
</feature>
<keyword evidence="3" id="KW-0963">Cytoplasm</keyword>
<dbReference type="InterPro" id="IPR036034">
    <property type="entry name" value="PDZ_sf"/>
</dbReference>
<evidence type="ECO:0000259" key="5">
    <source>
        <dbReference type="PROSITE" id="PS50106"/>
    </source>
</evidence>
<dbReference type="SUPFAM" id="SSF50156">
    <property type="entry name" value="PDZ domain-like"/>
    <property type="match status" value="1"/>
</dbReference>
<name>A0ABU7AVZ8_9TELE</name>
<keyword evidence="3" id="KW-0206">Cytoskeleton</keyword>
<evidence type="ECO:0000256" key="2">
    <source>
        <dbReference type="ARBA" id="ARBA00010798"/>
    </source>
</evidence>
<reference evidence="6 7" key="1">
    <citation type="submission" date="2021-07" db="EMBL/GenBank/DDBJ databases">
        <authorList>
            <person name="Palmer J.M."/>
        </authorList>
    </citation>
    <scope>NUCLEOTIDE SEQUENCE [LARGE SCALE GENOMIC DNA]</scope>
    <source>
        <strain evidence="6 7">AT_MEX2019</strain>
        <tissue evidence="6">Muscle</tissue>
    </source>
</reference>
<feature type="domain" description="PDZ" evidence="5">
    <location>
        <begin position="1"/>
        <end position="33"/>
    </location>
</feature>
<evidence type="ECO:0000256" key="4">
    <source>
        <dbReference type="SAM" id="MobiDB-lite"/>
    </source>
</evidence>
<dbReference type="Gene3D" id="2.30.42.10">
    <property type="match status" value="1"/>
</dbReference>
<evidence type="ECO:0000256" key="1">
    <source>
        <dbReference type="ARBA" id="ARBA00004245"/>
    </source>
</evidence>
<dbReference type="InterPro" id="IPR015482">
    <property type="entry name" value="Syntrophin"/>
</dbReference>
<comment type="caution">
    <text evidence="6">The sequence shown here is derived from an EMBL/GenBank/DDBJ whole genome shotgun (WGS) entry which is preliminary data.</text>
</comment>
<dbReference type="PANTHER" id="PTHR10554">
    <property type="entry name" value="SYNTROPHIN"/>
    <property type="match status" value="1"/>
</dbReference>
<evidence type="ECO:0000313" key="7">
    <source>
        <dbReference type="Proteomes" id="UP001345963"/>
    </source>
</evidence>
<protein>
    <submittedName>
        <fullName evidence="6">Gamma-2-syntrophin</fullName>
    </submittedName>
</protein>
<keyword evidence="7" id="KW-1185">Reference proteome</keyword>
<accession>A0ABU7AVZ8</accession>
<dbReference type="InterPro" id="IPR001478">
    <property type="entry name" value="PDZ"/>
</dbReference>
<gene>
    <name evidence="6" type="primary">SNTG2_1</name>
    <name evidence="6" type="ORF">ATANTOWER_004550</name>
</gene>
<evidence type="ECO:0000313" key="6">
    <source>
        <dbReference type="EMBL" id="MED6242426.1"/>
    </source>
</evidence>
<dbReference type="EMBL" id="JAHUTI010031000">
    <property type="protein sequence ID" value="MED6242426.1"/>
    <property type="molecule type" value="Genomic_DNA"/>
</dbReference>
<feature type="non-terminal residue" evidence="6">
    <location>
        <position position="1"/>
    </location>
</feature>
<comment type="similarity">
    <text evidence="2">Belongs to the syntrophin family.</text>
</comment>
<comment type="subcellular location">
    <subcellularLocation>
        <location evidence="1">Cytoplasm</location>
        <location evidence="1">Cytoskeleton</location>
    </subcellularLocation>
</comment>
<dbReference type="PANTHER" id="PTHR10554:SF3">
    <property type="entry name" value="GAMMA-2-SYNTROPHIN"/>
    <property type="match status" value="1"/>
</dbReference>
<sequence>VNGIKVEHCTHEEVVHLLRTAGDEVTITVRYLREVPSFLKLPLGSPGLDRSRGSSPLFDSSLHLNGNGNNTVRDI</sequence>